<sequence length="115" mass="12921">MRLWEEGGQSSSGGSLVGLPIWGLKTALAPALVGSVSTYMGQTLRWLPLPSWCRLKCACWWEQAPYWNQKVDPYPPTVCACVGVYTLIVGQKRRGSDLLCRLLWESDRRHVRAPC</sequence>
<dbReference type="AlphaFoldDB" id="A0AAV7A4V5"/>
<proteinExistence type="predicted"/>
<comment type="caution">
    <text evidence="1">The sequence shown here is derived from an EMBL/GenBank/DDBJ whole genome shotgun (WGS) entry which is preliminary data.</text>
</comment>
<organism evidence="1 2">
    <name type="scientific">Engystomops pustulosus</name>
    <name type="common">Tungara frog</name>
    <name type="synonym">Physalaemus pustulosus</name>
    <dbReference type="NCBI Taxonomy" id="76066"/>
    <lineage>
        <taxon>Eukaryota</taxon>
        <taxon>Metazoa</taxon>
        <taxon>Chordata</taxon>
        <taxon>Craniata</taxon>
        <taxon>Vertebrata</taxon>
        <taxon>Euteleostomi</taxon>
        <taxon>Amphibia</taxon>
        <taxon>Batrachia</taxon>
        <taxon>Anura</taxon>
        <taxon>Neobatrachia</taxon>
        <taxon>Hyloidea</taxon>
        <taxon>Leptodactylidae</taxon>
        <taxon>Leiuperinae</taxon>
        <taxon>Engystomops</taxon>
    </lineage>
</organism>
<keyword evidence="2" id="KW-1185">Reference proteome</keyword>
<reference evidence="1" key="1">
    <citation type="thesis" date="2020" institute="ProQuest LLC" country="789 East Eisenhower Parkway, Ann Arbor, MI, USA">
        <title>Comparative Genomics and Chromosome Evolution.</title>
        <authorList>
            <person name="Mudd A.B."/>
        </authorList>
    </citation>
    <scope>NUCLEOTIDE SEQUENCE</scope>
    <source>
        <strain evidence="1">237g6f4</strain>
        <tissue evidence="1">Blood</tissue>
    </source>
</reference>
<dbReference type="EMBL" id="WNYA01000009">
    <property type="protein sequence ID" value="KAG8556459.1"/>
    <property type="molecule type" value="Genomic_DNA"/>
</dbReference>
<protein>
    <submittedName>
        <fullName evidence="1">Uncharacterized protein</fullName>
    </submittedName>
</protein>
<evidence type="ECO:0000313" key="1">
    <source>
        <dbReference type="EMBL" id="KAG8556459.1"/>
    </source>
</evidence>
<dbReference type="Proteomes" id="UP000824782">
    <property type="component" value="Unassembled WGS sequence"/>
</dbReference>
<gene>
    <name evidence="1" type="ORF">GDO81_018082</name>
</gene>
<accession>A0AAV7A4V5</accession>
<name>A0AAV7A4V5_ENGPU</name>
<evidence type="ECO:0000313" key="2">
    <source>
        <dbReference type="Proteomes" id="UP000824782"/>
    </source>
</evidence>